<evidence type="ECO:0000256" key="1">
    <source>
        <dbReference type="ARBA" id="ARBA00044755"/>
    </source>
</evidence>
<dbReference type="RefSeq" id="WP_197647490.1">
    <property type="nucleotide sequence ID" value="NZ_JAEACP010000030.1"/>
</dbReference>
<proteinExistence type="inferred from homology"/>
<evidence type="ECO:0000313" key="3">
    <source>
        <dbReference type="EMBL" id="MFC3088130.1"/>
    </source>
</evidence>
<keyword evidence="4" id="KW-1185">Reference proteome</keyword>
<name>A0ABV7DZ98_9RHOB</name>
<feature type="region of interest" description="Disordered" evidence="2">
    <location>
        <begin position="123"/>
        <end position="142"/>
    </location>
</feature>
<comment type="caution">
    <text evidence="3">The sequence shown here is derived from an EMBL/GenBank/DDBJ whole genome shotgun (WGS) entry which is preliminary data.</text>
</comment>
<dbReference type="Proteomes" id="UP001595445">
    <property type="component" value="Unassembled WGS sequence"/>
</dbReference>
<feature type="compositionally biased region" description="Low complexity" evidence="2">
    <location>
        <begin position="123"/>
        <end position="136"/>
    </location>
</feature>
<dbReference type="InterPro" id="IPR007607">
    <property type="entry name" value="BacA/B"/>
</dbReference>
<evidence type="ECO:0000313" key="4">
    <source>
        <dbReference type="Proteomes" id="UP001595445"/>
    </source>
</evidence>
<protein>
    <submittedName>
        <fullName evidence="3">Polymer-forming cytoskeletal protein</fullName>
    </submittedName>
</protein>
<accession>A0ABV7DZ98</accession>
<dbReference type="PANTHER" id="PTHR35024">
    <property type="entry name" value="HYPOTHETICAL CYTOSOLIC PROTEIN"/>
    <property type="match status" value="1"/>
</dbReference>
<dbReference type="PANTHER" id="PTHR35024:SF4">
    <property type="entry name" value="POLYMER-FORMING CYTOSKELETAL PROTEIN"/>
    <property type="match status" value="1"/>
</dbReference>
<dbReference type="EMBL" id="JBHRSM010000049">
    <property type="protein sequence ID" value="MFC3088130.1"/>
    <property type="molecule type" value="Genomic_DNA"/>
</dbReference>
<sequence>MSYRDPVQKPALTAPAGASAKASILAADLQIDGHVTSTGHIQVHCQIKGNLAGPHLTVESDAKVQGDITAEQLDLGGTVEGDVTATVVNIHPTGRLTGRITYEALSVAAGAIVEGDLRRKVAPAQPAAAAPVAPQPSGSASE</sequence>
<organism evidence="3 4">
    <name type="scientific">Tabrizicola soli</name>
    <dbReference type="NCBI Taxonomy" id="2185115"/>
    <lineage>
        <taxon>Bacteria</taxon>
        <taxon>Pseudomonadati</taxon>
        <taxon>Pseudomonadota</taxon>
        <taxon>Alphaproteobacteria</taxon>
        <taxon>Rhodobacterales</taxon>
        <taxon>Paracoccaceae</taxon>
        <taxon>Tabrizicola</taxon>
    </lineage>
</organism>
<reference evidence="4" key="1">
    <citation type="journal article" date="2019" name="Int. J. Syst. Evol. Microbiol.">
        <title>The Global Catalogue of Microorganisms (GCM) 10K type strain sequencing project: providing services to taxonomists for standard genome sequencing and annotation.</title>
        <authorList>
            <consortium name="The Broad Institute Genomics Platform"/>
            <consortium name="The Broad Institute Genome Sequencing Center for Infectious Disease"/>
            <person name="Wu L."/>
            <person name="Ma J."/>
        </authorList>
    </citation>
    <scope>NUCLEOTIDE SEQUENCE [LARGE SCALE GENOMIC DNA]</scope>
    <source>
        <strain evidence="4">KCTC 62102</strain>
    </source>
</reference>
<gene>
    <name evidence="3" type="ORF">ACFOD6_18995</name>
</gene>
<dbReference type="Pfam" id="PF04519">
    <property type="entry name" value="Bactofilin"/>
    <property type="match status" value="1"/>
</dbReference>
<comment type="similarity">
    <text evidence="1">Belongs to the bactofilin family.</text>
</comment>
<evidence type="ECO:0000256" key="2">
    <source>
        <dbReference type="SAM" id="MobiDB-lite"/>
    </source>
</evidence>